<gene>
    <name evidence="17" type="ORF">CNEB1095_LOCUS1610</name>
</gene>
<dbReference type="EC" id="3.4.13.9" evidence="10"/>
<evidence type="ECO:0000259" key="16">
    <source>
        <dbReference type="SMART" id="SM01011"/>
    </source>
</evidence>
<evidence type="ECO:0000256" key="11">
    <source>
        <dbReference type="ARBA" id="ARBA00044141"/>
    </source>
</evidence>
<reference evidence="17" key="1">
    <citation type="submission" date="2021-01" db="EMBL/GenBank/DDBJ databases">
        <authorList>
            <person name="Corre E."/>
            <person name="Pelletier E."/>
            <person name="Niang G."/>
            <person name="Scheremetjew M."/>
            <person name="Finn R."/>
            <person name="Kale V."/>
            <person name="Holt S."/>
            <person name="Cochrane G."/>
            <person name="Meng A."/>
            <person name="Brown T."/>
            <person name="Cohen L."/>
        </authorList>
    </citation>
    <scope>NUCLEOTIDE SEQUENCE</scope>
    <source>
        <strain evidence="17">UTEXLB2642</strain>
    </source>
</reference>
<keyword evidence="3" id="KW-0645">Protease</keyword>
<dbReference type="InterPro" id="IPR000994">
    <property type="entry name" value="Pept_M24"/>
</dbReference>
<organism evidence="17">
    <name type="scientific">Chromulina nebulosa</name>
    <dbReference type="NCBI Taxonomy" id="96789"/>
    <lineage>
        <taxon>Eukaryota</taxon>
        <taxon>Sar</taxon>
        <taxon>Stramenopiles</taxon>
        <taxon>Ochrophyta</taxon>
        <taxon>Chrysophyceae</taxon>
        <taxon>Chromulinales</taxon>
        <taxon>Chromulinaceae</taxon>
        <taxon>Chromulina</taxon>
    </lineage>
</organism>
<keyword evidence="6" id="KW-0224">Dipeptidase</keyword>
<dbReference type="PANTHER" id="PTHR48480">
    <property type="match status" value="1"/>
</dbReference>
<feature type="domain" description="Aminopeptidase P N-terminal" evidence="16">
    <location>
        <begin position="30"/>
        <end position="167"/>
    </location>
</feature>
<dbReference type="InterPro" id="IPR029149">
    <property type="entry name" value="Creatin/AminoP/Spt16_N"/>
</dbReference>
<keyword evidence="5" id="KW-0378">Hydrolase</keyword>
<dbReference type="GO" id="GO:0030145">
    <property type="term" value="F:manganese ion binding"/>
    <property type="evidence" value="ECO:0007669"/>
    <property type="project" value="InterPro"/>
</dbReference>
<comment type="catalytic activity">
    <reaction evidence="15">
        <text>Xaa-L-Pro dipeptide + H2O = an L-alpha-amino acid + L-proline</text>
        <dbReference type="Rhea" id="RHEA:76407"/>
        <dbReference type="ChEBI" id="CHEBI:15377"/>
        <dbReference type="ChEBI" id="CHEBI:59869"/>
        <dbReference type="ChEBI" id="CHEBI:60039"/>
        <dbReference type="ChEBI" id="CHEBI:195196"/>
        <dbReference type="EC" id="3.4.13.9"/>
    </reaction>
</comment>
<evidence type="ECO:0000256" key="5">
    <source>
        <dbReference type="ARBA" id="ARBA00022801"/>
    </source>
</evidence>
<proteinExistence type="inferred from homology"/>
<dbReference type="GO" id="GO:0102009">
    <property type="term" value="F:proline dipeptidase activity"/>
    <property type="evidence" value="ECO:0007669"/>
    <property type="project" value="UniProtKB-EC"/>
</dbReference>
<accession>A0A7S0XDB6</accession>
<evidence type="ECO:0000256" key="6">
    <source>
        <dbReference type="ARBA" id="ARBA00022997"/>
    </source>
</evidence>
<evidence type="ECO:0000256" key="2">
    <source>
        <dbReference type="ARBA" id="ARBA00011738"/>
    </source>
</evidence>
<evidence type="ECO:0000256" key="7">
    <source>
        <dbReference type="ARBA" id="ARBA00023049"/>
    </source>
</evidence>
<evidence type="ECO:0000256" key="1">
    <source>
        <dbReference type="ARBA" id="ARBA00001936"/>
    </source>
</evidence>
<dbReference type="FunFam" id="3.90.230.10:FF:000002">
    <property type="entry name" value="Xaa-Pro aminopeptidase 3"/>
    <property type="match status" value="1"/>
</dbReference>
<keyword evidence="4" id="KW-0479">Metal-binding</keyword>
<evidence type="ECO:0000256" key="3">
    <source>
        <dbReference type="ARBA" id="ARBA00022670"/>
    </source>
</evidence>
<dbReference type="Gene3D" id="3.90.230.10">
    <property type="entry name" value="Creatinase/methionine aminopeptidase superfamily"/>
    <property type="match status" value="1"/>
</dbReference>
<evidence type="ECO:0000256" key="8">
    <source>
        <dbReference type="ARBA" id="ARBA00023211"/>
    </source>
</evidence>
<evidence type="ECO:0000256" key="4">
    <source>
        <dbReference type="ARBA" id="ARBA00022723"/>
    </source>
</evidence>
<evidence type="ECO:0000256" key="9">
    <source>
        <dbReference type="ARBA" id="ARBA00043990"/>
    </source>
</evidence>
<dbReference type="EMBL" id="HBFD01002495">
    <property type="protein sequence ID" value="CAD8715939.1"/>
    <property type="molecule type" value="Transcribed_RNA"/>
</dbReference>
<dbReference type="Pfam" id="PF00557">
    <property type="entry name" value="Peptidase_M24"/>
    <property type="match status" value="1"/>
</dbReference>
<keyword evidence="7" id="KW-0482">Metalloprotease</keyword>
<dbReference type="GO" id="GO:0070006">
    <property type="term" value="F:metalloaminopeptidase activity"/>
    <property type="evidence" value="ECO:0007669"/>
    <property type="project" value="InterPro"/>
</dbReference>
<sequence>MSSTSSSVAIPGYGWSQPVYQLGKDKTLAIPMSIHESSRNKLITILKSKDITSGIILLRGGEESFIYDTDGENLFKQDSWFNYLFGVKEPGFYGAISILTGKTTLFIPRLSDEYAIWAGEIYPPQYFQKIYGVNEVSYTDKFNEWLNEEIIIESNILLLEGRNSDSGSHCVPFVFNGIEHYYREGKCDVKSLFHALSSARVLKSDYEIEVMRYCAYIASNAHVEVMRLAKPGLYEYELEAKFRYEIYSKGGCRRCAYTSICACGPNSAVLHYGHAGAPNDRKLLDNDMALLDMGAEYHGYVSDITCSYPISGHFTSDQSAIYNGVLAAQRIVFESAKPGFSWPTCHKLAELEIIKALVSIGILYNASPIQLQEFGLGAVFFPHGLGHLIGCDTHDVGGYIEGTPSRHSNPGLNKLRTARVLEENMVLTNEPGCYFIDALLDNAIKDPNKSQYINTNVLERFRGFGGVRIEDVFVVTATGVDNLTTCPRLIEEVESVKAGGPWPPAYDNAPYLKRHWTRLNEGGRGMIDVNVEIK</sequence>
<dbReference type="SUPFAM" id="SSF55920">
    <property type="entry name" value="Creatinase/aminopeptidase"/>
    <property type="match status" value="1"/>
</dbReference>
<comment type="cofactor">
    <cofactor evidence="1">
        <name>Mn(2+)</name>
        <dbReference type="ChEBI" id="CHEBI:29035"/>
    </cofactor>
</comment>
<dbReference type="SUPFAM" id="SSF53092">
    <property type="entry name" value="Creatinase/prolidase N-terminal domain"/>
    <property type="match status" value="1"/>
</dbReference>
<dbReference type="AlphaFoldDB" id="A0A7S0XDB6"/>
<evidence type="ECO:0000256" key="14">
    <source>
        <dbReference type="ARBA" id="ARBA00044351"/>
    </source>
</evidence>
<evidence type="ECO:0000313" key="17">
    <source>
        <dbReference type="EMBL" id="CAD8715939.1"/>
    </source>
</evidence>
<dbReference type="PANTHER" id="PTHR48480:SF2">
    <property type="entry name" value="PEPTIDASE D"/>
    <property type="match status" value="1"/>
</dbReference>
<comment type="subunit">
    <text evidence="2">Homodimer.</text>
</comment>
<keyword evidence="8" id="KW-0464">Manganese</keyword>
<protein>
    <recommendedName>
        <fullName evidence="11">Xaa-Pro dipeptidase</fullName>
        <ecNumber evidence="10">3.4.13.9</ecNumber>
    </recommendedName>
    <alternativeName>
        <fullName evidence="14">Imidodipeptidase</fullName>
    </alternativeName>
    <alternativeName>
        <fullName evidence="12">Peptidase D</fullName>
    </alternativeName>
    <alternativeName>
        <fullName evidence="13">Proline dipeptidase</fullName>
    </alternativeName>
</protein>
<evidence type="ECO:0000256" key="15">
    <source>
        <dbReference type="ARBA" id="ARBA00048994"/>
    </source>
</evidence>
<dbReference type="InterPro" id="IPR007865">
    <property type="entry name" value="Aminopep_P_N"/>
</dbReference>
<dbReference type="SMART" id="SM01011">
    <property type="entry name" value="AMP_N"/>
    <property type="match status" value="1"/>
</dbReference>
<evidence type="ECO:0000256" key="13">
    <source>
        <dbReference type="ARBA" id="ARBA00044284"/>
    </source>
</evidence>
<dbReference type="Pfam" id="PF05195">
    <property type="entry name" value="AMP_N"/>
    <property type="match status" value="1"/>
</dbReference>
<evidence type="ECO:0000256" key="10">
    <source>
        <dbReference type="ARBA" id="ARBA00044051"/>
    </source>
</evidence>
<dbReference type="GO" id="GO:0006508">
    <property type="term" value="P:proteolysis"/>
    <property type="evidence" value="ECO:0007669"/>
    <property type="project" value="UniProtKB-KW"/>
</dbReference>
<dbReference type="InterPro" id="IPR036005">
    <property type="entry name" value="Creatinase/aminopeptidase-like"/>
</dbReference>
<dbReference type="Gene3D" id="3.40.350.10">
    <property type="entry name" value="Creatinase/prolidase N-terminal domain"/>
    <property type="match status" value="1"/>
</dbReference>
<evidence type="ECO:0000256" key="12">
    <source>
        <dbReference type="ARBA" id="ARBA00044252"/>
    </source>
</evidence>
<name>A0A7S0XDB6_9STRA</name>
<dbReference type="CDD" id="cd01087">
    <property type="entry name" value="Prolidase"/>
    <property type="match status" value="1"/>
</dbReference>
<dbReference type="InterPro" id="IPR052433">
    <property type="entry name" value="X-Pro_dipept-like"/>
</dbReference>
<comment type="similarity">
    <text evidence="9">Belongs to the peptidase M24B family. Eukaryotic-type prolidase subfamily.</text>
</comment>